<feature type="compositionally biased region" description="Basic and acidic residues" evidence="1">
    <location>
        <begin position="240"/>
        <end position="259"/>
    </location>
</feature>
<dbReference type="AlphaFoldDB" id="M3FXE8"/>
<feature type="region of interest" description="Disordered" evidence="1">
    <location>
        <begin position="360"/>
        <end position="396"/>
    </location>
</feature>
<protein>
    <submittedName>
        <fullName evidence="2">PF09979 family protein</fullName>
    </submittedName>
</protein>
<dbReference type="Pfam" id="PF09979">
    <property type="entry name" value="DUF2213"/>
    <property type="match status" value="1"/>
</dbReference>
<feature type="compositionally biased region" description="Basic and acidic residues" evidence="1">
    <location>
        <begin position="369"/>
        <end position="385"/>
    </location>
</feature>
<feature type="compositionally biased region" description="Polar residues" evidence="1">
    <location>
        <begin position="230"/>
        <end position="239"/>
    </location>
</feature>
<organism evidence="2 3">
    <name type="scientific">Leptospira interrogans serovar Grippotyphosa str. LT2186</name>
    <dbReference type="NCBI Taxonomy" id="1001599"/>
    <lineage>
        <taxon>Bacteria</taxon>
        <taxon>Pseudomonadati</taxon>
        <taxon>Spirochaetota</taxon>
        <taxon>Spirochaetia</taxon>
        <taxon>Leptospirales</taxon>
        <taxon>Leptospiraceae</taxon>
        <taxon>Leptospira</taxon>
    </lineage>
</organism>
<dbReference type="EMBL" id="AFME02000116">
    <property type="protein sequence ID" value="EMG12189.1"/>
    <property type="molecule type" value="Genomic_DNA"/>
</dbReference>
<dbReference type="Proteomes" id="UP000011776">
    <property type="component" value="Unassembled WGS sequence"/>
</dbReference>
<name>M3FXE8_LEPIR</name>
<evidence type="ECO:0000313" key="3">
    <source>
        <dbReference type="Proteomes" id="UP000011776"/>
    </source>
</evidence>
<dbReference type="BioCyc" id="LINT1001599:G11K9-529-MONOMER"/>
<evidence type="ECO:0000256" key="1">
    <source>
        <dbReference type="SAM" id="MobiDB-lite"/>
    </source>
</evidence>
<reference evidence="2 3" key="1">
    <citation type="submission" date="2013-02" db="EMBL/GenBank/DDBJ databases">
        <authorList>
            <person name="Harkins D.M."/>
            <person name="Durkin A.S."/>
            <person name="Brinkac L.M."/>
            <person name="Haft D.H."/>
            <person name="Selengut J.D."/>
            <person name="Sanka R."/>
            <person name="DePew J."/>
            <person name="Purushe J."/>
            <person name="Tulsiani S.M."/>
            <person name="Graham G.C."/>
            <person name="Burns M.-A."/>
            <person name="Dohnt M.F."/>
            <person name="Smythe L.D."/>
            <person name="McKay D.B."/>
            <person name="Craig S.B."/>
            <person name="Vinetz J.M."/>
            <person name="Sutton G.G."/>
            <person name="Nierman W.C."/>
            <person name="Fouts D.E."/>
        </authorList>
    </citation>
    <scope>NUCLEOTIDE SEQUENCE [LARGE SCALE GENOMIC DNA]</scope>
    <source>
        <strain evidence="2 3">LT2186</strain>
    </source>
</reference>
<feature type="region of interest" description="Disordered" evidence="1">
    <location>
        <begin position="221"/>
        <end position="259"/>
    </location>
</feature>
<proteinExistence type="predicted"/>
<accession>M3FXE8</accession>
<sequence length="396" mass="44242">MKPELGIRYDSATIELEGLIEDEAVLRCPLVLARAGVFQYVYPDGRIVREAKLPEELFSPETLASIPGRPITKNHPPIADNDGLINDTNYSKYAKGSLGDSVEVKDNKEIWVKETIWDAELKDSLKRGEKRQISPGFRSRLDWTPGVFEGQEYDVVQRDIRFNHSAHVDKGRAGDSVRVYLDHAELPDNMSMAVMMTDNQKGENMSDKRDLIKDFRNFLKNSGVARNDSEPSQGQPESTPTKDDKPTPSQETDKTKDDLIKSLSTQVATLTEALAEMKKLLASAMAPATQDSIAQNRIKLIETVKSIKPNTKTDGVSARDLKGIVINESFPTAKLDSIDDQELDIRYESAVELAREKALIRSGANNNQERGEPRQDTDDLKKIQADRLSLNTKGDK</sequence>
<comment type="caution">
    <text evidence="2">The sequence shown here is derived from an EMBL/GenBank/DDBJ whole genome shotgun (WGS) entry which is preliminary data.</text>
</comment>
<gene>
    <name evidence="2" type="ORF">LEP1GSC151_2801</name>
</gene>
<dbReference type="PIRSF" id="PIRSF029215">
    <property type="entry name" value="UCP029215"/>
    <property type="match status" value="1"/>
</dbReference>
<dbReference type="InterPro" id="IPR016913">
    <property type="entry name" value="UCP029215"/>
</dbReference>
<evidence type="ECO:0000313" key="2">
    <source>
        <dbReference type="EMBL" id="EMG12189.1"/>
    </source>
</evidence>